<feature type="region of interest" description="Disordered" evidence="1">
    <location>
        <begin position="243"/>
        <end position="345"/>
    </location>
</feature>
<feature type="compositionally biased region" description="Polar residues" evidence="1">
    <location>
        <begin position="290"/>
        <end position="304"/>
    </location>
</feature>
<gene>
    <name evidence="2" type="ORF">FOB64_001136</name>
</gene>
<reference evidence="2 3" key="1">
    <citation type="submission" date="2020-03" db="EMBL/GenBank/DDBJ databases">
        <title>FDA dAtabase for Regulatory Grade micrObial Sequences (FDA-ARGOS): Supporting development and validation of Infectious Disease Dx tests.</title>
        <authorList>
            <person name="Campos J."/>
            <person name="Goldberg B."/>
            <person name="Tallon L."/>
            <person name="Sadzewicz L."/>
            <person name="Vavikolanu K."/>
            <person name="Mehta A."/>
            <person name="Aluvathingal J."/>
            <person name="Nadendla S."/>
            <person name="Nandy P."/>
            <person name="Geyer C."/>
            <person name="Yan Y."/>
            <person name="Sichtig H."/>
        </authorList>
    </citation>
    <scope>NUCLEOTIDE SEQUENCE [LARGE SCALE GENOMIC DNA]</scope>
    <source>
        <strain evidence="2 3">FDAARGOS_656</strain>
    </source>
</reference>
<sequence length="426" mass="46312">MPPINGIAGAGAGAGAGALALAAGAGAIVATSSNESIKDESTMNVFKLEHNYSKSSSSLTQVETSSSESFYDTHENTPIVKSWRANTESDSKLARISNGSLATVNTENLFSVRLIDDYSVRNSETSSKFLSSNSLNALLRRESLSNNNSNNSTNFQRLDSNGNIVGELNFNNNNNPKSNRSSSSEKYMTQLSSPLPPPSLPQSQANLHIVPEEKSRDLSHTGKDETTGTISNLLLQFNDNRSKVSDDEFNSSSRVKQQQQQQHQHPLSRENSFSNHYDFDNRLPSPNYALGTNSSTMVSPSSDTFLLDESTPINNNHITNTTTAPTTTTTNSNPNNNNNNQDGQTMQHQNLSAISLGSINSDKFFFDKNHTNANKNSPSSTPNSLNIGKSAKLVDFTRKGSLRESAYEPDYIYTGQSASIQIDDSD</sequence>
<feature type="region of interest" description="Disordered" evidence="1">
    <location>
        <begin position="145"/>
        <end position="204"/>
    </location>
</feature>
<feature type="compositionally biased region" description="Low complexity" evidence="1">
    <location>
        <begin position="169"/>
        <end position="184"/>
    </location>
</feature>
<name>A0A8H6C4P1_CANAX</name>
<dbReference type="AlphaFoldDB" id="A0A8H6C4P1"/>
<evidence type="ECO:0000313" key="2">
    <source>
        <dbReference type="EMBL" id="KAF6071394.1"/>
    </source>
</evidence>
<evidence type="ECO:0000256" key="1">
    <source>
        <dbReference type="SAM" id="MobiDB-lite"/>
    </source>
</evidence>
<proteinExistence type="predicted"/>
<organism evidence="2 3">
    <name type="scientific">Candida albicans</name>
    <name type="common">Yeast</name>
    <dbReference type="NCBI Taxonomy" id="5476"/>
    <lineage>
        <taxon>Eukaryota</taxon>
        <taxon>Fungi</taxon>
        <taxon>Dikarya</taxon>
        <taxon>Ascomycota</taxon>
        <taxon>Saccharomycotina</taxon>
        <taxon>Pichiomycetes</taxon>
        <taxon>Debaryomycetaceae</taxon>
        <taxon>Candida/Lodderomyces clade</taxon>
        <taxon>Candida</taxon>
    </lineage>
</organism>
<feature type="compositionally biased region" description="Low complexity" evidence="1">
    <location>
        <begin position="145"/>
        <end position="155"/>
    </location>
</feature>
<evidence type="ECO:0000313" key="3">
    <source>
        <dbReference type="Proteomes" id="UP000536275"/>
    </source>
</evidence>
<feature type="compositionally biased region" description="Polar residues" evidence="1">
    <location>
        <begin position="371"/>
        <end position="386"/>
    </location>
</feature>
<dbReference type="EMBL" id="JABWAD010000016">
    <property type="protein sequence ID" value="KAF6071394.1"/>
    <property type="molecule type" value="Genomic_DNA"/>
</dbReference>
<comment type="caution">
    <text evidence="2">The sequence shown here is derived from an EMBL/GenBank/DDBJ whole genome shotgun (WGS) entry which is preliminary data.</text>
</comment>
<feature type="region of interest" description="Disordered" evidence="1">
    <location>
        <begin position="367"/>
        <end position="386"/>
    </location>
</feature>
<dbReference type="Proteomes" id="UP000536275">
    <property type="component" value="Unassembled WGS sequence"/>
</dbReference>
<protein>
    <submittedName>
        <fullName evidence="2">Uncharacterized protein</fullName>
    </submittedName>
</protein>
<feature type="compositionally biased region" description="Low complexity" evidence="1">
    <location>
        <begin position="311"/>
        <end position="340"/>
    </location>
</feature>
<accession>A0A8H6C4P1</accession>